<dbReference type="AlphaFoldDB" id="A0A4P9X9R3"/>
<protein>
    <submittedName>
        <fullName evidence="3">Uncharacterized protein</fullName>
    </submittedName>
</protein>
<feature type="compositionally biased region" description="Low complexity" evidence="1">
    <location>
        <begin position="95"/>
        <end position="113"/>
    </location>
</feature>
<evidence type="ECO:0000256" key="1">
    <source>
        <dbReference type="SAM" id="MobiDB-lite"/>
    </source>
</evidence>
<name>A0A4P9X9R3_9FUNG</name>
<feature type="compositionally biased region" description="Low complexity" evidence="1">
    <location>
        <begin position="39"/>
        <end position="57"/>
    </location>
</feature>
<evidence type="ECO:0000256" key="2">
    <source>
        <dbReference type="SAM" id="SignalP"/>
    </source>
</evidence>
<gene>
    <name evidence="3" type="ORF">CXG81DRAFT_25277</name>
</gene>
<feature type="region of interest" description="Disordered" evidence="1">
    <location>
        <begin position="82"/>
        <end position="116"/>
    </location>
</feature>
<proteinExistence type="predicted"/>
<organism evidence="3 4">
    <name type="scientific">Caulochytrium protostelioides</name>
    <dbReference type="NCBI Taxonomy" id="1555241"/>
    <lineage>
        <taxon>Eukaryota</taxon>
        <taxon>Fungi</taxon>
        <taxon>Fungi incertae sedis</taxon>
        <taxon>Chytridiomycota</taxon>
        <taxon>Chytridiomycota incertae sedis</taxon>
        <taxon>Chytridiomycetes</taxon>
        <taxon>Caulochytriales</taxon>
        <taxon>Caulochytriaceae</taxon>
        <taxon>Caulochytrium</taxon>
    </lineage>
</organism>
<keyword evidence="4" id="KW-1185">Reference proteome</keyword>
<feature type="compositionally biased region" description="Pro residues" evidence="1">
    <location>
        <begin position="84"/>
        <end position="94"/>
    </location>
</feature>
<evidence type="ECO:0000313" key="4">
    <source>
        <dbReference type="Proteomes" id="UP000274922"/>
    </source>
</evidence>
<evidence type="ECO:0000313" key="3">
    <source>
        <dbReference type="EMBL" id="RKP02046.1"/>
    </source>
</evidence>
<feature type="region of interest" description="Disordered" evidence="1">
    <location>
        <begin position="39"/>
        <end position="59"/>
    </location>
</feature>
<accession>A0A4P9X9R3</accession>
<reference evidence="4" key="1">
    <citation type="journal article" date="2018" name="Nat. Microbiol.">
        <title>Leveraging single-cell genomics to expand the fungal tree of life.</title>
        <authorList>
            <person name="Ahrendt S.R."/>
            <person name="Quandt C.A."/>
            <person name="Ciobanu D."/>
            <person name="Clum A."/>
            <person name="Salamov A."/>
            <person name="Andreopoulos B."/>
            <person name="Cheng J.F."/>
            <person name="Woyke T."/>
            <person name="Pelin A."/>
            <person name="Henrissat B."/>
            <person name="Reynolds N.K."/>
            <person name="Benny G.L."/>
            <person name="Smith M.E."/>
            <person name="James T.Y."/>
            <person name="Grigoriev I.V."/>
        </authorList>
    </citation>
    <scope>NUCLEOTIDE SEQUENCE [LARGE SCALE GENOMIC DNA]</scope>
    <source>
        <strain evidence="4">ATCC 52028</strain>
    </source>
</reference>
<sequence>MASSLARPAGRMLLLLLVVAGLLSAPTARAAPAPLQIDTPSLASASPTTSPSHTPSPQEEFQRAYFASEYLPTKEYGLWRAQAFPPPRSSPSTPPAADAAGAAGPPDGGAWPSYAAPRAAPTQIGARWSSAMSIDPFAKKSSPLLKPAEHDNAAAAVAGASTPTPTTPASSAPAHDLRMAVAVHNAPLADVAVDERQLEQDLATPSFEIIADDRVRWAHHGVDAGVLHPSPSVAPPPAARATSVPSAPLLPAPAPMPSHAAAIAPLVETHSELGDVRSKPAKHMPHLRAGEATIE</sequence>
<feature type="signal peptide" evidence="2">
    <location>
        <begin position="1"/>
        <end position="30"/>
    </location>
</feature>
<keyword evidence="2" id="KW-0732">Signal</keyword>
<feature type="chain" id="PRO_5021023131" evidence="2">
    <location>
        <begin position="31"/>
        <end position="295"/>
    </location>
</feature>
<dbReference type="EMBL" id="ML014153">
    <property type="protein sequence ID" value="RKP02046.1"/>
    <property type="molecule type" value="Genomic_DNA"/>
</dbReference>
<dbReference type="Proteomes" id="UP000274922">
    <property type="component" value="Unassembled WGS sequence"/>
</dbReference>